<sequence>MIAITRNLIKCRSCKQDFEPIYRNSIIVSRLCLSCLMEKAKHKVKRDKAKERDKIKEKLKTRSEWLNDLQKVFNTYIRLRDKGKPCISCGCTLTGKYDAGHFFSVGAYPNIRFNEDNVHGQCVACNQHKHGNTTEYSLSLSMRIGIERYETLLEIRNEPLKLTIEEIKEKIKYYKLKIKEYA</sequence>
<proteinExistence type="predicted"/>
<evidence type="ECO:0000259" key="1">
    <source>
        <dbReference type="PROSITE" id="PS50114"/>
    </source>
</evidence>
<evidence type="ECO:0000313" key="3">
    <source>
        <dbReference type="Proteomes" id="UP001596023"/>
    </source>
</evidence>
<accession>A0ABV9L2E0</accession>
<comment type="caution">
    <text evidence="2">The sequence shown here is derived from an EMBL/GenBank/DDBJ whole genome shotgun (WGS) entry which is preliminary data.</text>
</comment>
<evidence type="ECO:0000313" key="2">
    <source>
        <dbReference type="EMBL" id="MFC4676199.1"/>
    </source>
</evidence>
<dbReference type="EMBL" id="JBHSGN010000122">
    <property type="protein sequence ID" value="MFC4676199.1"/>
    <property type="molecule type" value="Genomic_DNA"/>
</dbReference>
<organism evidence="2 3">
    <name type="scientific">Dysgonomonas termitidis</name>
    <dbReference type="NCBI Taxonomy" id="1516126"/>
    <lineage>
        <taxon>Bacteria</taxon>
        <taxon>Pseudomonadati</taxon>
        <taxon>Bacteroidota</taxon>
        <taxon>Bacteroidia</taxon>
        <taxon>Bacteroidales</taxon>
        <taxon>Dysgonomonadaceae</taxon>
        <taxon>Dysgonomonas</taxon>
    </lineage>
</organism>
<dbReference type="RefSeq" id="WP_380000184.1">
    <property type="nucleotide sequence ID" value="NZ_JBHSGN010000122.1"/>
</dbReference>
<gene>
    <name evidence="2" type="ORF">ACFO6W_21155</name>
</gene>
<dbReference type="InterPro" id="IPR000679">
    <property type="entry name" value="Znf_GATA"/>
</dbReference>
<feature type="domain" description="GATA-type" evidence="1">
    <location>
        <begin position="5"/>
        <end position="62"/>
    </location>
</feature>
<dbReference type="Pfam" id="PF05766">
    <property type="entry name" value="NinG"/>
    <property type="match status" value="1"/>
</dbReference>
<dbReference type="PROSITE" id="PS50114">
    <property type="entry name" value="GATA_ZN_FINGER_2"/>
    <property type="match status" value="1"/>
</dbReference>
<name>A0ABV9L2E0_9BACT</name>
<reference evidence="3" key="1">
    <citation type="journal article" date="2019" name="Int. J. Syst. Evol. Microbiol.">
        <title>The Global Catalogue of Microorganisms (GCM) 10K type strain sequencing project: providing services to taxonomists for standard genome sequencing and annotation.</title>
        <authorList>
            <consortium name="The Broad Institute Genomics Platform"/>
            <consortium name="The Broad Institute Genome Sequencing Center for Infectious Disease"/>
            <person name="Wu L."/>
            <person name="Ma J."/>
        </authorList>
    </citation>
    <scope>NUCLEOTIDE SEQUENCE [LARGE SCALE GENOMIC DNA]</scope>
    <source>
        <strain evidence="3">CCUG 66188</strain>
    </source>
</reference>
<dbReference type="InterPro" id="IPR008713">
    <property type="entry name" value="Phage_lambda_NinG"/>
</dbReference>
<protein>
    <submittedName>
        <fullName evidence="2">Recombination protein NinG</fullName>
    </submittedName>
</protein>
<dbReference type="Proteomes" id="UP001596023">
    <property type="component" value="Unassembled WGS sequence"/>
</dbReference>
<keyword evidence="3" id="KW-1185">Reference proteome</keyword>